<dbReference type="InterPro" id="IPR000595">
    <property type="entry name" value="cNMP-bd_dom"/>
</dbReference>
<dbReference type="GO" id="GO:0003700">
    <property type="term" value="F:DNA-binding transcription factor activity"/>
    <property type="evidence" value="ECO:0007669"/>
    <property type="project" value="TreeGrafter"/>
</dbReference>
<dbReference type="OrthoDB" id="948610at2"/>
<proteinExistence type="predicted"/>
<gene>
    <name evidence="2" type="ORF">SAMN06265348_110155</name>
</gene>
<sequence length="191" mass="22728">MENFKAFINAISPISDTDFNLIAPYLVNIRLKKRENILEQGEICRHLYFLKKGLLRMFYLDQDGNEINCRFVDENHFFVDFSSFLTQTPSKYFWQALQDSEFFALKHADVNTLYAKCPAWEHLGRLVAENVYQTANERIEMLLFLSPEERYQYLLNRSPQLFNQVSQFHIASYLGVKPESLSRLRKRLLRR</sequence>
<dbReference type="Pfam" id="PF00027">
    <property type="entry name" value="cNMP_binding"/>
    <property type="match status" value="1"/>
</dbReference>
<dbReference type="RefSeq" id="WP_142529867.1">
    <property type="nucleotide sequence ID" value="NZ_CBCSJO010000010.1"/>
</dbReference>
<dbReference type="CDD" id="cd00038">
    <property type="entry name" value="CAP_ED"/>
    <property type="match status" value="1"/>
</dbReference>
<feature type="domain" description="Cyclic nucleotide-binding" evidence="1">
    <location>
        <begin position="10"/>
        <end position="113"/>
    </location>
</feature>
<dbReference type="Proteomes" id="UP000320300">
    <property type="component" value="Unassembled WGS sequence"/>
</dbReference>
<reference evidence="2 3" key="1">
    <citation type="submission" date="2017-05" db="EMBL/GenBank/DDBJ databases">
        <authorList>
            <person name="Varghese N."/>
            <person name="Submissions S."/>
        </authorList>
    </citation>
    <scope>NUCLEOTIDE SEQUENCE [LARGE SCALE GENOMIC DNA]</scope>
    <source>
        <strain evidence="2 3">DSM 19036</strain>
    </source>
</reference>
<dbReference type="AlphaFoldDB" id="A0A521F4Z9"/>
<name>A0A521F4Z9_9SPHI</name>
<accession>A0A521F4Z9</accession>
<dbReference type="PANTHER" id="PTHR24567">
    <property type="entry name" value="CRP FAMILY TRANSCRIPTIONAL REGULATORY PROTEIN"/>
    <property type="match status" value="1"/>
</dbReference>
<evidence type="ECO:0000313" key="3">
    <source>
        <dbReference type="Proteomes" id="UP000320300"/>
    </source>
</evidence>
<dbReference type="Gene3D" id="2.60.120.10">
    <property type="entry name" value="Jelly Rolls"/>
    <property type="match status" value="1"/>
</dbReference>
<dbReference type="InterPro" id="IPR018490">
    <property type="entry name" value="cNMP-bd_dom_sf"/>
</dbReference>
<organism evidence="2 3">
    <name type="scientific">Pedobacter westerhofensis</name>
    <dbReference type="NCBI Taxonomy" id="425512"/>
    <lineage>
        <taxon>Bacteria</taxon>
        <taxon>Pseudomonadati</taxon>
        <taxon>Bacteroidota</taxon>
        <taxon>Sphingobacteriia</taxon>
        <taxon>Sphingobacteriales</taxon>
        <taxon>Sphingobacteriaceae</taxon>
        <taxon>Pedobacter</taxon>
    </lineage>
</organism>
<dbReference type="PROSITE" id="PS50042">
    <property type="entry name" value="CNMP_BINDING_3"/>
    <property type="match status" value="1"/>
</dbReference>
<dbReference type="GO" id="GO:0005829">
    <property type="term" value="C:cytosol"/>
    <property type="evidence" value="ECO:0007669"/>
    <property type="project" value="TreeGrafter"/>
</dbReference>
<dbReference type="PANTHER" id="PTHR24567:SF76">
    <property type="entry name" value="CYCLIC NUCLEOTIDE-BINDING DOMAIN PROTEIN"/>
    <property type="match status" value="1"/>
</dbReference>
<dbReference type="EMBL" id="FXTN01000010">
    <property type="protein sequence ID" value="SMO91248.1"/>
    <property type="molecule type" value="Genomic_DNA"/>
</dbReference>
<dbReference type="InterPro" id="IPR014710">
    <property type="entry name" value="RmlC-like_jellyroll"/>
</dbReference>
<protein>
    <submittedName>
        <fullName evidence="2">cAMP-binding domain of CRP or a regulatory subunit of cAMP-dependent protein kinases</fullName>
    </submittedName>
</protein>
<dbReference type="SUPFAM" id="SSF51206">
    <property type="entry name" value="cAMP-binding domain-like"/>
    <property type="match status" value="1"/>
</dbReference>
<evidence type="ECO:0000259" key="1">
    <source>
        <dbReference type="PROSITE" id="PS50042"/>
    </source>
</evidence>
<evidence type="ECO:0000313" key="2">
    <source>
        <dbReference type="EMBL" id="SMO91248.1"/>
    </source>
</evidence>
<keyword evidence="3" id="KW-1185">Reference proteome</keyword>
<dbReference type="InterPro" id="IPR050397">
    <property type="entry name" value="Env_Response_Regulators"/>
</dbReference>